<keyword evidence="4 7" id="KW-0812">Transmembrane</keyword>
<evidence type="ECO:0000256" key="3">
    <source>
        <dbReference type="ARBA" id="ARBA00022448"/>
    </source>
</evidence>
<feature type="transmembrane region" description="Helical" evidence="7">
    <location>
        <begin position="352"/>
        <end position="372"/>
    </location>
</feature>
<comment type="similarity">
    <text evidence="2">Belongs to the monovalent cation:proton antiporter 2 (CPA2) transporter (TC 2.A.37) family.</text>
</comment>
<keyword evidence="3" id="KW-0813">Transport</keyword>
<sequence>MSIGVLELAAVVGFAAVLGIAAKALRQPVILAYLAAGVFIAYFGFFNLASESTFKIFSDLGIMFLLFLVGLEINYSSLRIAGKPSVVVGLGQVIFAFVIGYFIALQFGFEQLEAAYISVALTFSSTIIVVKLLSDKKDLNSLYGRISVGMMLVQDFIAIFILILLSGVEAGKGVEILPITIAVLKGLVLVVVVFWLGKRFFPWLFEKIARSEELLFLTSTAWVFLFAAALSELGFSIEIAGLLAGLALANSSENFQIASRIRPLRDFFIMIFFVILGASLIFTGVKDLGLPAVVLSLFVLIGNPLIVLIIMGLMGYRRRTSFLTGITTAQISEFSMILGAVGLKLGHFGENVLGLITAVGVVTITLSTYMIIYSRGLYKFLSWPLRLFEKKNAKEEEIREEIYEKPIVLVGCGRTGASIAYNLPKEKLLIVDFNPEEIESLRRRGYEALFGDIADSEIFEKANFPQAALAISTSSDFEDNMVFLEEIKKLPRRPKIILRAETEREARAFYAAGADYVLLPHFTSGQYLGKTLAIDPEMEILDSLRERDLALMQKVNHAV</sequence>
<dbReference type="PROSITE" id="PS51201">
    <property type="entry name" value="RCK_N"/>
    <property type="match status" value="1"/>
</dbReference>
<feature type="transmembrane region" description="Helical" evidence="7">
    <location>
        <begin position="146"/>
        <end position="164"/>
    </location>
</feature>
<organism evidence="9 10">
    <name type="scientific">Candidatus Jorgensenbacteria bacterium GW2011_GWB1_50_10</name>
    <dbReference type="NCBI Taxonomy" id="1618665"/>
    <lineage>
        <taxon>Bacteria</taxon>
        <taxon>Candidatus Joergenseniibacteriota</taxon>
    </lineage>
</organism>
<feature type="transmembrane region" description="Helical" evidence="7">
    <location>
        <begin position="56"/>
        <end position="75"/>
    </location>
</feature>
<evidence type="ECO:0000256" key="2">
    <source>
        <dbReference type="ARBA" id="ARBA00005551"/>
    </source>
</evidence>
<feature type="transmembrane region" description="Helical" evidence="7">
    <location>
        <begin position="288"/>
        <end position="310"/>
    </location>
</feature>
<dbReference type="Gene3D" id="1.20.1530.20">
    <property type="match status" value="1"/>
</dbReference>
<feature type="transmembrane region" description="Helical" evidence="7">
    <location>
        <begin position="87"/>
        <end position="109"/>
    </location>
</feature>
<evidence type="ECO:0000256" key="1">
    <source>
        <dbReference type="ARBA" id="ARBA00004141"/>
    </source>
</evidence>
<comment type="subcellular location">
    <subcellularLocation>
        <location evidence="1">Membrane</location>
        <topology evidence="1">Multi-pass membrane protein</topology>
    </subcellularLocation>
</comment>
<dbReference type="STRING" id="1618665.UY55_C0001G0175"/>
<accession>A0A0G1W9E3</accession>
<dbReference type="PATRIC" id="fig|1618665.3.peg.178"/>
<dbReference type="InterPro" id="IPR036291">
    <property type="entry name" value="NAD(P)-bd_dom_sf"/>
</dbReference>
<protein>
    <submittedName>
        <fullName evidence="9">Transporter, CPA2 family</fullName>
    </submittedName>
</protein>
<dbReference type="PANTHER" id="PTHR42751">
    <property type="entry name" value="SODIUM/HYDROGEN EXCHANGER FAMILY/TRKA DOMAIN PROTEIN"/>
    <property type="match status" value="1"/>
</dbReference>
<evidence type="ECO:0000256" key="5">
    <source>
        <dbReference type="ARBA" id="ARBA00022989"/>
    </source>
</evidence>
<evidence type="ECO:0000256" key="6">
    <source>
        <dbReference type="ARBA" id="ARBA00023136"/>
    </source>
</evidence>
<dbReference type="PANTHER" id="PTHR42751:SF3">
    <property type="entry name" value="SODIUM_GLUTAMATE SYMPORTER"/>
    <property type="match status" value="1"/>
</dbReference>
<feature type="transmembrane region" description="Helical" evidence="7">
    <location>
        <begin position="176"/>
        <end position="196"/>
    </location>
</feature>
<dbReference type="SUPFAM" id="SSF51735">
    <property type="entry name" value="NAD(P)-binding Rossmann-fold domains"/>
    <property type="match status" value="1"/>
</dbReference>
<name>A0A0G1W9E3_9BACT</name>
<dbReference type="GO" id="GO:1902600">
    <property type="term" value="P:proton transmembrane transport"/>
    <property type="evidence" value="ECO:0007669"/>
    <property type="project" value="InterPro"/>
</dbReference>
<dbReference type="Pfam" id="PF02254">
    <property type="entry name" value="TrkA_N"/>
    <property type="match status" value="1"/>
</dbReference>
<feature type="domain" description="RCK N-terminal" evidence="8">
    <location>
        <begin position="404"/>
        <end position="518"/>
    </location>
</feature>
<evidence type="ECO:0000313" key="10">
    <source>
        <dbReference type="Proteomes" id="UP000034224"/>
    </source>
</evidence>
<feature type="transmembrane region" description="Helical" evidence="7">
    <location>
        <begin position="233"/>
        <end position="252"/>
    </location>
</feature>
<evidence type="ECO:0000259" key="8">
    <source>
        <dbReference type="PROSITE" id="PS51201"/>
    </source>
</evidence>
<feature type="transmembrane region" description="Helical" evidence="7">
    <location>
        <begin position="6"/>
        <end position="22"/>
    </location>
</feature>
<keyword evidence="6 7" id="KW-0472">Membrane</keyword>
<dbReference type="GO" id="GO:0016020">
    <property type="term" value="C:membrane"/>
    <property type="evidence" value="ECO:0007669"/>
    <property type="project" value="UniProtKB-SubCell"/>
</dbReference>
<dbReference type="AlphaFoldDB" id="A0A0G1W9E3"/>
<evidence type="ECO:0000313" key="9">
    <source>
        <dbReference type="EMBL" id="KKW15421.1"/>
    </source>
</evidence>
<feature type="transmembrane region" description="Helical" evidence="7">
    <location>
        <begin position="264"/>
        <end position="282"/>
    </location>
</feature>
<dbReference type="Gene3D" id="3.40.50.720">
    <property type="entry name" value="NAD(P)-binding Rossmann-like Domain"/>
    <property type="match status" value="1"/>
</dbReference>
<evidence type="ECO:0000256" key="4">
    <source>
        <dbReference type="ARBA" id="ARBA00022692"/>
    </source>
</evidence>
<reference evidence="9 10" key="1">
    <citation type="journal article" date="2015" name="Nature">
        <title>rRNA introns, odd ribosomes, and small enigmatic genomes across a large radiation of phyla.</title>
        <authorList>
            <person name="Brown C.T."/>
            <person name="Hug L.A."/>
            <person name="Thomas B.C."/>
            <person name="Sharon I."/>
            <person name="Castelle C.J."/>
            <person name="Singh A."/>
            <person name="Wilkins M.J."/>
            <person name="Williams K.H."/>
            <person name="Banfield J.F."/>
        </authorList>
    </citation>
    <scope>NUCLEOTIDE SEQUENCE [LARGE SCALE GENOMIC DNA]</scope>
</reference>
<feature type="transmembrane region" description="Helical" evidence="7">
    <location>
        <begin position="29"/>
        <end position="50"/>
    </location>
</feature>
<dbReference type="Proteomes" id="UP000034224">
    <property type="component" value="Unassembled WGS sequence"/>
</dbReference>
<gene>
    <name evidence="9" type="ORF">UY55_C0001G0175</name>
</gene>
<dbReference type="Pfam" id="PF00999">
    <property type="entry name" value="Na_H_Exchanger"/>
    <property type="match status" value="1"/>
</dbReference>
<dbReference type="GO" id="GO:0006813">
    <property type="term" value="P:potassium ion transport"/>
    <property type="evidence" value="ECO:0007669"/>
    <property type="project" value="InterPro"/>
</dbReference>
<dbReference type="InterPro" id="IPR003148">
    <property type="entry name" value="RCK_N"/>
</dbReference>
<dbReference type="GO" id="GO:0015297">
    <property type="term" value="F:antiporter activity"/>
    <property type="evidence" value="ECO:0007669"/>
    <property type="project" value="InterPro"/>
</dbReference>
<comment type="caution">
    <text evidence="9">The sequence shown here is derived from an EMBL/GenBank/DDBJ whole genome shotgun (WGS) entry which is preliminary data.</text>
</comment>
<evidence type="ECO:0000256" key="7">
    <source>
        <dbReference type="SAM" id="Phobius"/>
    </source>
</evidence>
<proteinExistence type="inferred from homology"/>
<dbReference type="InterPro" id="IPR038770">
    <property type="entry name" value="Na+/solute_symporter_sf"/>
</dbReference>
<dbReference type="InterPro" id="IPR006153">
    <property type="entry name" value="Cation/H_exchanger_TM"/>
</dbReference>
<keyword evidence="5 7" id="KW-1133">Transmembrane helix</keyword>
<dbReference type="EMBL" id="LCQK01000001">
    <property type="protein sequence ID" value="KKW15421.1"/>
    <property type="molecule type" value="Genomic_DNA"/>
</dbReference>